<sequence>MTRCELKSVLILGAGWTSTFLIPLLREEGISYSATSTSGREDTLKFIFDPESDDAAPYKKLPAAETVLITFPLKGKGQSSYLHRMYTKTHPDVAPHFIQLGSSGIFSIADQAMWVTRHSEYNQTDARAVAEDELLSLGGCVLNLSGLWGGSRKPQDWIKRVATTKEQLQTKRSLHLIHGEDVARAVLGLHRSFTAHERWLLTDMFVYDWYALIMGWGDGSAGGEDGEAAGRYRQWVRELMVEEGVRALPRSMEELGRCYDTREFFTRFGFSPAKARV</sequence>
<dbReference type="PANTHER" id="PTHR40129">
    <property type="entry name" value="KETOPANTOATE REDUCTASE N-TERMINAL DOMAIN-CONTAINING PROTEIN"/>
    <property type="match status" value="1"/>
</dbReference>
<dbReference type="EMBL" id="JBFCZG010000007">
    <property type="protein sequence ID" value="KAL3420191.1"/>
    <property type="molecule type" value="Genomic_DNA"/>
</dbReference>
<comment type="caution">
    <text evidence="1">The sequence shown here is derived from an EMBL/GenBank/DDBJ whole genome shotgun (WGS) entry which is preliminary data.</text>
</comment>
<gene>
    <name evidence="1" type="ORF">PVAG01_08690</name>
</gene>
<evidence type="ECO:0000313" key="2">
    <source>
        <dbReference type="Proteomes" id="UP001629113"/>
    </source>
</evidence>
<evidence type="ECO:0000313" key="1">
    <source>
        <dbReference type="EMBL" id="KAL3420191.1"/>
    </source>
</evidence>
<keyword evidence="2" id="KW-1185">Reference proteome</keyword>
<name>A0ABR4PA52_9HELO</name>
<dbReference type="PANTHER" id="PTHR40129:SF2">
    <property type="entry name" value="KETOPANTOATE REDUCTASE N-TERMINAL DOMAIN-CONTAINING PROTEIN"/>
    <property type="match status" value="1"/>
</dbReference>
<dbReference type="Gene3D" id="3.40.50.720">
    <property type="entry name" value="NAD(P)-binding Rossmann-like Domain"/>
    <property type="match status" value="1"/>
</dbReference>
<organism evidence="1 2">
    <name type="scientific">Phlyctema vagabunda</name>
    <dbReference type="NCBI Taxonomy" id="108571"/>
    <lineage>
        <taxon>Eukaryota</taxon>
        <taxon>Fungi</taxon>
        <taxon>Dikarya</taxon>
        <taxon>Ascomycota</taxon>
        <taxon>Pezizomycotina</taxon>
        <taxon>Leotiomycetes</taxon>
        <taxon>Helotiales</taxon>
        <taxon>Dermateaceae</taxon>
        <taxon>Phlyctema</taxon>
    </lineage>
</organism>
<reference evidence="1 2" key="1">
    <citation type="submission" date="2024-06" db="EMBL/GenBank/DDBJ databases">
        <title>Complete genome of Phlyctema vagabunda strain 19-DSS-EL-015.</title>
        <authorList>
            <person name="Fiorenzani C."/>
        </authorList>
    </citation>
    <scope>NUCLEOTIDE SEQUENCE [LARGE SCALE GENOMIC DNA]</scope>
    <source>
        <strain evidence="1 2">19-DSS-EL-015</strain>
    </source>
</reference>
<proteinExistence type="predicted"/>
<protein>
    <submittedName>
        <fullName evidence="1">Uncharacterized protein</fullName>
    </submittedName>
</protein>
<accession>A0ABR4PA52</accession>
<dbReference type="Proteomes" id="UP001629113">
    <property type="component" value="Unassembled WGS sequence"/>
</dbReference>